<sequence length="112" mass="12547">MSYIMATKTSKEVNKASPGPIREFYWPSMYADLEHFVKECVDCASGKRKPPNAGASPGNIEPRQPFEVVSMDFVTHMLRSDRGNTFLLLFQDMFSGYVVCKPMNSTTAQDVA</sequence>
<evidence type="ECO:0000259" key="1">
    <source>
        <dbReference type="Pfam" id="PF17921"/>
    </source>
</evidence>
<feature type="domain" description="Integrase zinc-binding" evidence="1">
    <location>
        <begin position="22"/>
        <end position="47"/>
    </location>
</feature>
<accession>A0A225UWR0</accession>
<dbReference type="AlphaFoldDB" id="A0A225UWR0"/>
<dbReference type="Pfam" id="PF17921">
    <property type="entry name" value="Integrase_H2C2"/>
    <property type="match status" value="1"/>
</dbReference>
<dbReference type="GO" id="GO:0003676">
    <property type="term" value="F:nucleic acid binding"/>
    <property type="evidence" value="ECO:0007669"/>
    <property type="project" value="InterPro"/>
</dbReference>
<comment type="caution">
    <text evidence="2">The sequence shown here is derived from an EMBL/GenBank/DDBJ whole genome shotgun (WGS) entry which is preliminary data.</text>
</comment>
<protein>
    <submittedName>
        <fullName evidence="2">Reverse transcriptase</fullName>
    </submittedName>
</protein>
<dbReference type="GO" id="GO:0003964">
    <property type="term" value="F:RNA-directed DNA polymerase activity"/>
    <property type="evidence" value="ECO:0007669"/>
    <property type="project" value="UniProtKB-KW"/>
</dbReference>
<dbReference type="InterPro" id="IPR012337">
    <property type="entry name" value="RNaseH-like_sf"/>
</dbReference>
<dbReference type="PANTHER" id="PTHR37984:SF5">
    <property type="entry name" value="PROTEIN NYNRIN-LIKE"/>
    <property type="match status" value="1"/>
</dbReference>
<dbReference type="OrthoDB" id="125642at2759"/>
<organism evidence="2 3">
    <name type="scientific">Phytophthora megakarya</name>
    <dbReference type="NCBI Taxonomy" id="4795"/>
    <lineage>
        <taxon>Eukaryota</taxon>
        <taxon>Sar</taxon>
        <taxon>Stramenopiles</taxon>
        <taxon>Oomycota</taxon>
        <taxon>Peronosporomycetes</taxon>
        <taxon>Peronosporales</taxon>
        <taxon>Peronosporaceae</taxon>
        <taxon>Phytophthora</taxon>
    </lineage>
</organism>
<dbReference type="Gene3D" id="1.10.340.70">
    <property type="match status" value="1"/>
</dbReference>
<dbReference type="Gene3D" id="3.30.420.10">
    <property type="entry name" value="Ribonuclease H-like superfamily/Ribonuclease H"/>
    <property type="match status" value="1"/>
</dbReference>
<dbReference type="InterPro" id="IPR036397">
    <property type="entry name" value="RNaseH_sf"/>
</dbReference>
<keyword evidence="2" id="KW-0695">RNA-directed DNA polymerase</keyword>
<gene>
    <name evidence="2" type="ORF">PHMEG_00032635</name>
</gene>
<keyword evidence="3" id="KW-1185">Reference proteome</keyword>
<dbReference type="InterPro" id="IPR050951">
    <property type="entry name" value="Retrovirus_Pol_polyprotein"/>
</dbReference>
<dbReference type="Proteomes" id="UP000198211">
    <property type="component" value="Unassembled WGS sequence"/>
</dbReference>
<dbReference type="SUPFAM" id="SSF53098">
    <property type="entry name" value="Ribonuclease H-like"/>
    <property type="match status" value="1"/>
</dbReference>
<keyword evidence="2" id="KW-0548">Nucleotidyltransferase</keyword>
<keyword evidence="2" id="KW-0808">Transferase</keyword>
<dbReference type="EMBL" id="NBNE01011019">
    <property type="protein sequence ID" value="OWY96956.1"/>
    <property type="molecule type" value="Genomic_DNA"/>
</dbReference>
<reference evidence="3" key="1">
    <citation type="submission" date="2017-03" db="EMBL/GenBank/DDBJ databases">
        <title>Phytopthora megakarya and P. palmivora, two closely related causual agents of cacao black pod achieved similar genome size and gene model numbers by different mechanisms.</title>
        <authorList>
            <person name="Ali S."/>
            <person name="Shao J."/>
            <person name="Larry D.J."/>
            <person name="Kronmiller B."/>
            <person name="Shen D."/>
            <person name="Strem M.D."/>
            <person name="Melnick R.L."/>
            <person name="Guiltinan M.J."/>
            <person name="Tyler B.M."/>
            <person name="Meinhardt L.W."/>
            <person name="Bailey B.A."/>
        </authorList>
    </citation>
    <scope>NUCLEOTIDE SEQUENCE [LARGE SCALE GENOMIC DNA]</scope>
    <source>
        <strain evidence="3">zdho120</strain>
    </source>
</reference>
<dbReference type="PANTHER" id="PTHR37984">
    <property type="entry name" value="PROTEIN CBG26694"/>
    <property type="match status" value="1"/>
</dbReference>
<name>A0A225UWR0_9STRA</name>
<evidence type="ECO:0000313" key="2">
    <source>
        <dbReference type="EMBL" id="OWY96956.1"/>
    </source>
</evidence>
<dbReference type="InterPro" id="IPR041588">
    <property type="entry name" value="Integrase_H2C2"/>
</dbReference>
<proteinExistence type="predicted"/>
<evidence type="ECO:0000313" key="3">
    <source>
        <dbReference type="Proteomes" id="UP000198211"/>
    </source>
</evidence>